<dbReference type="Proteomes" id="UP000294200">
    <property type="component" value="Unassembled WGS sequence"/>
</dbReference>
<comment type="similarity">
    <text evidence="1">Belongs to the PrpD family.</text>
</comment>
<organism evidence="3 4">
    <name type="scientific">Paraburkholderia steynii</name>
    <dbReference type="NCBI Taxonomy" id="1245441"/>
    <lineage>
        <taxon>Bacteria</taxon>
        <taxon>Pseudomonadati</taxon>
        <taxon>Pseudomonadota</taxon>
        <taxon>Betaproteobacteria</taxon>
        <taxon>Burkholderiales</taxon>
        <taxon>Burkholderiaceae</taxon>
        <taxon>Paraburkholderia</taxon>
    </lineage>
</organism>
<evidence type="ECO:0000313" key="3">
    <source>
        <dbReference type="EMBL" id="TCG09630.1"/>
    </source>
</evidence>
<keyword evidence="4" id="KW-1185">Reference proteome</keyword>
<evidence type="ECO:0000259" key="2">
    <source>
        <dbReference type="Pfam" id="PF03972"/>
    </source>
</evidence>
<dbReference type="EMBL" id="MWML01000008">
    <property type="protein sequence ID" value="TCG09630.1"/>
    <property type="molecule type" value="Genomic_DNA"/>
</dbReference>
<gene>
    <name evidence="3" type="ORF">BZM27_03890</name>
</gene>
<dbReference type="GO" id="GO:0016829">
    <property type="term" value="F:lyase activity"/>
    <property type="evidence" value="ECO:0007669"/>
    <property type="project" value="InterPro"/>
</dbReference>
<sequence>MVTPTHDPRVQSTAAQTFGSFCAGLEYDALPPVVVERAKHFFIDYIAIALHGSTLDSSRPVRTMAAARPIPGGATLLGRPDPVHAAWAALANGMAAHSMELDDTFLPGSIHNESFVFPPHWR</sequence>
<dbReference type="Gene3D" id="1.10.4100.10">
    <property type="entry name" value="2-methylcitrate dehydratase PrpD"/>
    <property type="match status" value="1"/>
</dbReference>
<dbReference type="PANTHER" id="PTHR16943">
    <property type="entry name" value="2-METHYLCITRATE DEHYDRATASE-RELATED"/>
    <property type="match status" value="1"/>
</dbReference>
<dbReference type="SUPFAM" id="SSF103378">
    <property type="entry name" value="2-methylcitrate dehydratase PrpD"/>
    <property type="match status" value="1"/>
</dbReference>
<feature type="domain" description="MmgE/PrpD N-terminal" evidence="2">
    <location>
        <begin position="17"/>
        <end position="119"/>
    </location>
</feature>
<dbReference type="InterPro" id="IPR005656">
    <property type="entry name" value="MmgE_PrpD"/>
</dbReference>
<dbReference type="InterPro" id="IPR042183">
    <property type="entry name" value="MmgE/PrpD_sf_1"/>
</dbReference>
<dbReference type="PANTHER" id="PTHR16943:SF8">
    <property type="entry name" value="2-METHYLCITRATE DEHYDRATASE"/>
    <property type="match status" value="1"/>
</dbReference>
<name>A0A4R0XN39_9BURK</name>
<dbReference type="InterPro" id="IPR036148">
    <property type="entry name" value="MmgE/PrpD_sf"/>
</dbReference>
<dbReference type="InterPro" id="IPR045336">
    <property type="entry name" value="MmgE_PrpD_N"/>
</dbReference>
<protein>
    <submittedName>
        <fullName evidence="3">2-methylcitrate dehydratase</fullName>
    </submittedName>
</protein>
<proteinExistence type="inferred from homology"/>
<comment type="caution">
    <text evidence="3">The sequence shown here is derived from an EMBL/GenBank/DDBJ whole genome shotgun (WGS) entry which is preliminary data.</text>
</comment>
<accession>A0A4R0XN39</accession>
<reference evidence="3 4" key="1">
    <citation type="submission" date="2017-02" db="EMBL/GenBank/DDBJ databases">
        <title>Paraburkholderia sophoroidis sp. nov. and Paraburkholderia steynii sp. nov. rhizobial symbionts of the fynbos legume Hypocalyptus sophoroides.</title>
        <authorList>
            <person name="Steenkamp E.T."/>
            <person name="Beukes C.W."/>
            <person name="Van Zyl E."/>
            <person name="Avontuur J."/>
            <person name="Chan W.Y."/>
            <person name="Hassen A."/>
            <person name="Palmer M."/>
            <person name="Mthombeni L."/>
            <person name="Phalane F."/>
            <person name="Sereme K."/>
            <person name="Venter S.N."/>
        </authorList>
    </citation>
    <scope>NUCLEOTIDE SEQUENCE [LARGE SCALE GENOMIC DNA]</scope>
    <source>
        <strain evidence="3 4">HC1.1ba</strain>
    </source>
</reference>
<dbReference type="AlphaFoldDB" id="A0A4R0XN39"/>
<evidence type="ECO:0000313" key="4">
    <source>
        <dbReference type="Proteomes" id="UP000294200"/>
    </source>
</evidence>
<dbReference type="Pfam" id="PF03972">
    <property type="entry name" value="MmgE_PrpD_N"/>
    <property type="match status" value="1"/>
</dbReference>
<evidence type="ECO:0000256" key="1">
    <source>
        <dbReference type="ARBA" id="ARBA00006174"/>
    </source>
</evidence>